<dbReference type="EMBL" id="JABSTQ010011249">
    <property type="protein sequence ID" value="KAG0413537.1"/>
    <property type="molecule type" value="Genomic_DNA"/>
</dbReference>
<comment type="caution">
    <text evidence="1">The sequence shown here is derived from an EMBL/GenBank/DDBJ whole genome shotgun (WGS) entry which is preliminary data.</text>
</comment>
<feature type="non-terminal residue" evidence="1">
    <location>
        <position position="1"/>
    </location>
</feature>
<name>A0AC60P2L4_IXOPE</name>
<accession>A0AC60P2L4</accession>
<dbReference type="Proteomes" id="UP000805193">
    <property type="component" value="Unassembled WGS sequence"/>
</dbReference>
<proteinExistence type="predicted"/>
<reference evidence="1 2" key="1">
    <citation type="journal article" date="2020" name="Cell">
        <title>Large-Scale Comparative Analyses of Tick Genomes Elucidate Their Genetic Diversity and Vector Capacities.</title>
        <authorList>
            <consortium name="Tick Genome and Microbiome Consortium (TIGMIC)"/>
            <person name="Jia N."/>
            <person name="Wang J."/>
            <person name="Shi W."/>
            <person name="Du L."/>
            <person name="Sun Y."/>
            <person name="Zhan W."/>
            <person name="Jiang J.F."/>
            <person name="Wang Q."/>
            <person name="Zhang B."/>
            <person name="Ji P."/>
            <person name="Bell-Sakyi L."/>
            <person name="Cui X.M."/>
            <person name="Yuan T.T."/>
            <person name="Jiang B.G."/>
            <person name="Yang W.F."/>
            <person name="Lam T.T."/>
            <person name="Chang Q.C."/>
            <person name="Ding S.J."/>
            <person name="Wang X.J."/>
            <person name="Zhu J.G."/>
            <person name="Ruan X.D."/>
            <person name="Zhao L."/>
            <person name="Wei J.T."/>
            <person name="Ye R.Z."/>
            <person name="Que T.C."/>
            <person name="Du C.H."/>
            <person name="Zhou Y.H."/>
            <person name="Cheng J.X."/>
            <person name="Dai P.F."/>
            <person name="Guo W.B."/>
            <person name="Han X.H."/>
            <person name="Huang E.J."/>
            <person name="Li L.F."/>
            <person name="Wei W."/>
            <person name="Gao Y.C."/>
            <person name="Liu J.Z."/>
            <person name="Shao H.Z."/>
            <person name="Wang X."/>
            <person name="Wang C.C."/>
            <person name="Yang T.C."/>
            <person name="Huo Q.B."/>
            <person name="Li W."/>
            <person name="Chen H.Y."/>
            <person name="Chen S.E."/>
            <person name="Zhou L.G."/>
            <person name="Ni X.B."/>
            <person name="Tian J.H."/>
            <person name="Sheng Y."/>
            <person name="Liu T."/>
            <person name="Pan Y.S."/>
            <person name="Xia L.Y."/>
            <person name="Li J."/>
            <person name="Zhao F."/>
            <person name="Cao W.C."/>
        </authorList>
    </citation>
    <scope>NUCLEOTIDE SEQUENCE [LARGE SCALE GENOMIC DNA]</scope>
    <source>
        <strain evidence="1">Iper-2018</strain>
    </source>
</reference>
<keyword evidence="2" id="KW-1185">Reference proteome</keyword>
<gene>
    <name evidence="1" type="ORF">HPB47_009306</name>
</gene>
<sequence>DKSRYFGESLPNFISTSPEKFWRLISPHSRDCDIFQIGGNLTHDEKIISNAFNKHFKSVFTEDNDVLPNFDANYPPMPDIAISECGILNMLSKL</sequence>
<organism evidence="1 2">
    <name type="scientific">Ixodes persulcatus</name>
    <name type="common">Taiga tick</name>
    <dbReference type="NCBI Taxonomy" id="34615"/>
    <lineage>
        <taxon>Eukaryota</taxon>
        <taxon>Metazoa</taxon>
        <taxon>Ecdysozoa</taxon>
        <taxon>Arthropoda</taxon>
        <taxon>Chelicerata</taxon>
        <taxon>Arachnida</taxon>
        <taxon>Acari</taxon>
        <taxon>Parasitiformes</taxon>
        <taxon>Ixodida</taxon>
        <taxon>Ixodoidea</taxon>
        <taxon>Ixodidae</taxon>
        <taxon>Ixodinae</taxon>
        <taxon>Ixodes</taxon>
    </lineage>
</organism>
<evidence type="ECO:0000313" key="2">
    <source>
        <dbReference type="Proteomes" id="UP000805193"/>
    </source>
</evidence>
<protein>
    <submittedName>
        <fullName evidence="1">Uncharacterized protein</fullName>
    </submittedName>
</protein>
<evidence type="ECO:0000313" key="1">
    <source>
        <dbReference type="EMBL" id="KAG0413537.1"/>
    </source>
</evidence>
<feature type="non-terminal residue" evidence="1">
    <location>
        <position position="94"/>
    </location>
</feature>